<keyword evidence="6" id="KW-0808">Transferase</keyword>
<feature type="domain" description="HAMP" evidence="12">
    <location>
        <begin position="129"/>
        <end position="180"/>
    </location>
</feature>
<keyword evidence="9" id="KW-0067">ATP-binding</keyword>
<evidence type="ECO:0000256" key="3">
    <source>
        <dbReference type="ARBA" id="ARBA00012438"/>
    </source>
</evidence>
<keyword evidence="10" id="KW-0812">Transmembrane</keyword>
<accession>A0A840YS02</accession>
<evidence type="ECO:0000256" key="5">
    <source>
        <dbReference type="ARBA" id="ARBA00022553"/>
    </source>
</evidence>
<evidence type="ECO:0000313" key="13">
    <source>
        <dbReference type="EMBL" id="MBB5712455.1"/>
    </source>
</evidence>
<evidence type="ECO:0000256" key="7">
    <source>
        <dbReference type="ARBA" id="ARBA00022741"/>
    </source>
</evidence>
<keyword evidence="5" id="KW-0597">Phosphoprotein</keyword>
<keyword evidence="7" id="KW-0547">Nucleotide-binding</keyword>
<dbReference type="Pfam" id="PF00672">
    <property type="entry name" value="HAMP"/>
    <property type="match status" value="1"/>
</dbReference>
<dbReference type="EMBL" id="JACIJF010000018">
    <property type="protein sequence ID" value="MBB5712455.1"/>
    <property type="molecule type" value="Genomic_DNA"/>
</dbReference>
<dbReference type="Gene3D" id="3.30.565.10">
    <property type="entry name" value="Histidine kinase-like ATPase, C-terminal domain"/>
    <property type="match status" value="1"/>
</dbReference>
<feature type="domain" description="Histidine kinase" evidence="11">
    <location>
        <begin position="188"/>
        <end position="385"/>
    </location>
</feature>
<organism evidence="13 14">
    <name type="scientific">Sphingomonas xinjiangensis</name>
    <dbReference type="NCBI Taxonomy" id="643568"/>
    <lineage>
        <taxon>Bacteria</taxon>
        <taxon>Pseudomonadati</taxon>
        <taxon>Pseudomonadota</taxon>
        <taxon>Alphaproteobacteria</taxon>
        <taxon>Sphingomonadales</taxon>
        <taxon>Sphingomonadaceae</taxon>
        <taxon>Sphingomonas</taxon>
    </lineage>
</organism>
<dbReference type="GO" id="GO:0005886">
    <property type="term" value="C:plasma membrane"/>
    <property type="evidence" value="ECO:0007669"/>
    <property type="project" value="UniProtKB-SubCell"/>
</dbReference>
<evidence type="ECO:0000256" key="1">
    <source>
        <dbReference type="ARBA" id="ARBA00000085"/>
    </source>
</evidence>
<dbReference type="RefSeq" id="WP_246352512.1">
    <property type="nucleotide sequence ID" value="NZ_JACIJF010000018.1"/>
</dbReference>
<dbReference type="InterPro" id="IPR003660">
    <property type="entry name" value="HAMP_dom"/>
</dbReference>
<dbReference type="SUPFAM" id="SSF47384">
    <property type="entry name" value="Homodimeric domain of signal transducing histidine kinase"/>
    <property type="match status" value="1"/>
</dbReference>
<dbReference type="PROSITE" id="PS50109">
    <property type="entry name" value="HIS_KIN"/>
    <property type="match status" value="1"/>
</dbReference>
<keyword evidence="4" id="KW-1003">Cell membrane</keyword>
<dbReference type="InterPro" id="IPR036890">
    <property type="entry name" value="HATPase_C_sf"/>
</dbReference>
<evidence type="ECO:0000259" key="12">
    <source>
        <dbReference type="PROSITE" id="PS50885"/>
    </source>
</evidence>
<dbReference type="Gene3D" id="1.10.287.130">
    <property type="match status" value="1"/>
</dbReference>
<keyword evidence="10" id="KW-1133">Transmembrane helix</keyword>
<comment type="subcellular location">
    <subcellularLocation>
        <location evidence="2">Cell membrane</location>
        <topology evidence="2">Multi-pass membrane protein</topology>
    </subcellularLocation>
</comment>
<keyword evidence="10" id="KW-0472">Membrane</keyword>
<dbReference type="PRINTS" id="PR00344">
    <property type="entry name" value="BCTRLSENSOR"/>
</dbReference>
<dbReference type="GO" id="GO:0000155">
    <property type="term" value="F:phosphorelay sensor kinase activity"/>
    <property type="evidence" value="ECO:0007669"/>
    <property type="project" value="InterPro"/>
</dbReference>
<keyword evidence="14" id="KW-1185">Reference proteome</keyword>
<dbReference type="Pfam" id="PF02518">
    <property type="entry name" value="HATPase_c"/>
    <property type="match status" value="1"/>
</dbReference>
<gene>
    <name evidence="13" type="ORF">FHT02_003715</name>
</gene>
<dbReference type="InterPro" id="IPR004358">
    <property type="entry name" value="Sig_transdc_His_kin-like_C"/>
</dbReference>
<comment type="catalytic activity">
    <reaction evidence="1">
        <text>ATP + protein L-histidine = ADP + protein N-phospho-L-histidine.</text>
        <dbReference type="EC" id="2.7.13.3"/>
    </reaction>
</comment>
<evidence type="ECO:0000256" key="2">
    <source>
        <dbReference type="ARBA" id="ARBA00004651"/>
    </source>
</evidence>
<dbReference type="Proteomes" id="UP000527143">
    <property type="component" value="Unassembled WGS sequence"/>
</dbReference>
<dbReference type="InterPro" id="IPR005467">
    <property type="entry name" value="His_kinase_dom"/>
</dbReference>
<protein>
    <recommendedName>
        <fullName evidence="3">histidine kinase</fullName>
        <ecNumber evidence="3">2.7.13.3</ecNumber>
    </recommendedName>
</protein>
<proteinExistence type="predicted"/>
<feature type="transmembrane region" description="Helical" evidence="10">
    <location>
        <begin position="107"/>
        <end position="128"/>
    </location>
</feature>
<dbReference type="InterPro" id="IPR036097">
    <property type="entry name" value="HisK_dim/P_sf"/>
</dbReference>
<comment type="caution">
    <text evidence="13">The sequence shown here is derived from an EMBL/GenBank/DDBJ whole genome shotgun (WGS) entry which is preliminary data.</text>
</comment>
<dbReference type="EC" id="2.7.13.3" evidence="3"/>
<dbReference type="PROSITE" id="PS50885">
    <property type="entry name" value="HAMP"/>
    <property type="match status" value="1"/>
</dbReference>
<dbReference type="GO" id="GO:0005524">
    <property type="term" value="F:ATP binding"/>
    <property type="evidence" value="ECO:0007669"/>
    <property type="project" value="UniProtKB-KW"/>
</dbReference>
<evidence type="ECO:0000256" key="6">
    <source>
        <dbReference type="ARBA" id="ARBA00022679"/>
    </source>
</evidence>
<dbReference type="PANTHER" id="PTHR44936:SF10">
    <property type="entry name" value="SENSOR PROTEIN RSTB"/>
    <property type="match status" value="1"/>
</dbReference>
<evidence type="ECO:0000259" key="11">
    <source>
        <dbReference type="PROSITE" id="PS50109"/>
    </source>
</evidence>
<evidence type="ECO:0000256" key="10">
    <source>
        <dbReference type="SAM" id="Phobius"/>
    </source>
</evidence>
<sequence>MPPLPVSRIAEALRTGTLPPGRERQITIRHVEAEPTGRSIERPDLRRDAVLAARIGVPVDQVRGYYQMQARDPENDLFGSWTIASRRTDGWVVATSPERPAFTHWHLIRVIATLVTLIVLTMLAWLVARKISGPLRDLADVASRARLGTKEPVPITGPREVRELASAMAAMQRRILEQAEGRATMLAAIAHDLGTPLSRIAFWIEQLPDAARVRASADLDQMRDMLGAALRFTRDGASVERAERLDLGSLLESLADDLCVAGTPVSAQPGPRLVIRGHSVDLKRLFANLVENAVRYGGRAELQWRIEGRWAEVIVDDEGPGFDAENSESLFQPFVRGEASRNRDTGGTGLGLAIVRSIAESHGSEVTLETRPLGGGRVRVWLPMA</sequence>
<evidence type="ECO:0000256" key="8">
    <source>
        <dbReference type="ARBA" id="ARBA00022777"/>
    </source>
</evidence>
<reference evidence="13 14" key="1">
    <citation type="submission" date="2020-08" db="EMBL/GenBank/DDBJ databases">
        <title>Genomic Encyclopedia of Type Strains, Phase IV (KMG-IV): sequencing the most valuable type-strain genomes for metagenomic binning, comparative biology and taxonomic classification.</title>
        <authorList>
            <person name="Goeker M."/>
        </authorList>
    </citation>
    <scope>NUCLEOTIDE SEQUENCE [LARGE SCALE GENOMIC DNA]</scope>
    <source>
        <strain evidence="13 14">DSM 26736</strain>
    </source>
</reference>
<dbReference type="InterPro" id="IPR003661">
    <property type="entry name" value="HisK_dim/P_dom"/>
</dbReference>
<evidence type="ECO:0000256" key="4">
    <source>
        <dbReference type="ARBA" id="ARBA00022475"/>
    </source>
</evidence>
<dbReference type="SUPFAM" id="SSF55874">
    <property type="entry name" value="ATPase domain of HSP90 chaperone/DNA topoisomerase II/histidine kinase"/>
    <property type="match status" value="1"/>
</dbReference>
<dbReference type="SMART" id="SM00387">
    <property type="entry name" value="HATPase_c"/>
    <property type="match status" value="1"/>
</dbReference>
<evidence type="ECO:0000313" key="14">
    <source>
        <dbReference type="Proteomes" id="UP000527143"/>
    </source>
</evidence>
<dbReference type="CDD" id="cd00082">
    <property type="entry name" value="HisKA"/>
    <property type="match status" value="1"/>
</dbReference>
<keyword evidence="8 13" id="KW-0418">Kinase</keyword>
<evidence type="ECO:0000256" key="9">
    <source>
        <dbReference type="ARBA" id="ARBA00022840"/>
    </source>
</evidence>
<dbReference type="AlphaFoldDB" id="A0A840YS02"/>
<dbReference type="SMART" id="SM00304">
    <property type="entry name" value="HAMP"/>
    <property type="match status" value="1"/>
</dbReference>
<dbReference type="PANTHER" id="PTHR44936">
    <property type="entry name" value="SENSOR PROTEIN CREC"/>
    <property type="match status" value="1"/>
</dbReference>
<dbReference type="InterPro" id="IPR050980">
    <property type="entry name" value="2C_sensor_his_kinase"/>
</dbReference>
<name>A0A840YS02_9SPHN</name>
<dbReference type="InterPro" id="IPR003594">
    <property type="entry name" value="HATPase_dom"/>
</dbReference>